<proteinExistence type="predicted"/>
<dbReference type="Proteomes" id="UP000265520">
    <property type="component" value="Unassembled WGS sequence"/>
</dbReference>
<evidence type="ECO:0000313" key="1">
    <source>
        <dbReference type="EMBL" id="MCI95679.1"/>
    </source>
</evidence>
<evidence type="ECO:0000313" key="2">
    <source>
        <dbReference type="Proteomes" id="UP000265520"/>
    </source>
</evidence>
<keyword evidence="2" id="KW-1185">Reference proteome</keyword>
<dbReference type="AlphaFoldDB" id="A0A392W7D9"/>
<protein>
    <submittedName>
        <fullName evidence="1">Uncharacterized protein</fullName>
    </submittedName>
</protein>
<sequence>MCLQRLKVFRGSYCLQNLEVFRALQSSGLQCLQSLRSSKSNVFRVHY</sequence>
<reference evidence="1 2" key="1">
    <citation type="journal article" date="2018" name="Front. Plant Sci.">
        <title>Red Clover (Trifolium pratense) and Zigzag Clover (T. medium) - A Picture of Genomic Similarities and Differences.</title>
        <authorList>
            <person name="Dluhosova J."/>
            <person name="Istvanek J."/>
            <person name="Nedelnik J."/>
            <person name="Repkova J."/>
        </authorList>
    </citation>
    <scope>NUCLEOTIDE SEQUENCE [LARGE SCALE GENOMIC DNA]</scope>
    <source>
        <strain evidence="2">cv. 10/8</strain>
        <tissue evidence="1">Leaf</tissue>
    </source>
</reference>
<comment type="caution">
    <text evidence="1">The sequence shown here is derived from an EMBL/GenBank/DDBJ whole genome shotgun (WGS) entry which is preliminary data.</text>
</comment>
<name>A0A392W7D9_9FABA</name>
<feature type="non-terminal residue" evidence="1">
    <location>
        <position position="47"/>
    </location>
</feature>
<accession>A0A392W7D9</accession>
<dbReference type="EMBL" id="LXQA011393906">
    <property type="protein sequence ID" value="MCI95679.1"/>
    <property type="molecule type" value="Genomic_DNA"/>
</dbReference>
<organism evidence="1 2">
    <name type="scientific">Trifolium medium</name>
    <dbReference type="NCBI Taxonomy" id="97028"/>
    <lineage>
        <taxon>Eukaryota</taxon>
        <taxon>Viridiplantae</taxon>
        <taxon>Streptophyta</taxon>
        <taxon>Embryophyta</taxon>
        <taxon>Tracheophyta</taxon>
        <taxon>Spermatophyta</taxon>
        <taxon>Magnoliopsida</taxon>
        <taxon>eudicotyledons</taxon>
        <taxon>Gunneridae</taxon>
        <taxon>Pentapetalae</taxon>
        <taxon>rosids</taxon>
        <taxon>fabids</taxon>
        <taxon>Fabales</taxon>
        <taxon>Fabaceae</taxon>
        <taxon>Papilionoideae</taxon>
        <taxon>50 kb inversion clade</taxon>
        <taxon>NPAAA clade</taxon>
        <taxon>Hologalegina</taxon>
        <taxon>IRL clade</taxon>
        <taxon>Trifolieae</taxon>
        <taxon>Trifolium</taxon>
    </lineage>
</organism>